<accession>A0A140DVG4</accession>
<reference evidence="2 3" key="1">
    <citation type="journal article" date="2016" name="Gut Pathog.">
        <title>Whole genome sequencing of "Faecalibaculum rodentium" ALO17, isolated from C57BL/6J laboratory mouse feces.</title>
        <authorList>
            <person name="Lim S."/>
            <person name="Chang D.H."/>
            <person name="Ahn S."/>
            <person name="Kim B.C."/>
        </authorList>
    </citation>
    <scope>NUCLEOTIDE SEQUENCE [LARGE SCALE GENOMIC DNA]</scope>
    <source>
        <strain evidence="2 3">Alo17</strain>
    </source>
</reference>
<dbReference type="KEGG" id="fro:AALO17_15070"/>
<organism evidence="2 3">
    <name type="scientific">Faecalibaculum rodentium</name>
    <dbReference type="NCBI Taxonomy" id="1702221"/>
    <lineage>
        <taxon>Bacteria</taxon>
        <taxon>Bacillati</taxon>
        <taxon>Bacillota</taxon>
        <taxon>Erysipelotrichia</taxon>
        <taxon>Erysipelotrichales</taxon>
        <taxon>Erysipelotrichaceae</taxon>
        <taxon>Faecalibaculum</taxon>
    </lineage>
</organism>
<keyword evidence="1" id="KW-0812">Transmembrane</keyword>
<protein>
    <submittedName>
        <fullName evidence="2">Uncharacterized protein</fullName>
    </submittedName>
</protein>
<keyword evidence="3" id="KW-1185">Reference proteome</keyword>
<gene>
    <name evidence="2" type="ORF">AALO17_15070</name>
</gene>
<keyword evidence="1" id="KW-0472">Membrane</keyword>
<name>A0A140DVG4_9FIRM</name>
<feature type="transmembrane region" description="Helical" evidence="1">
    <location>
        <begin position="33"/>
        <end position="51"/>
    </location>
</feature>
<evidence type="ECO:0000313" key="3">
    <source>
        <dbReference type="Proteomes" id="UP000069771"/>
    </source>
</evidence>
<sequence length="55" mass="5660">MKTMSLILSVVLVIAAFITNTTAESPLLRASSFFLGITAAFAATSKLITGIKNGG</sequence>
<dbReference type="RefSeq" id="WP_158507748.1">
    <property type="nucleotide sequence ID" value="NZ_CP011391.1"/>
</dbReference>
<proteinExistence type="predicted"/>
<dbReference type="GeneID" id="78479308"/>
<dbReference type="Proteomes" id="UP000069771">
    <property type="component" value="Chromosome"/>
</dbReference>
<dbReference type="AlphaFoldDB" id="A0A140DVG4"/>
<dbReference type="EMBL" id="CP011391">
    <property type="protein sequence ID" value="AMK54641.1"/>
    <property type="molecule type" value="Genomic_DNA"/>
</dbReference>
<evidence type="ECO:0000313" key="2">
    <source>
        <dbReference type="EMBL" id="AMK54641.1"/>
    </source>
</evidence>
<keyword evidence="1" id="KW-1133">Transmembrane helix</keyword>
<evidence type="ECO:0000256" key="1">
    <source>
        <dbReference type="SAM" id="Phobius"/>
    </source>
</evidence>